<keyword evidence="9" id="KW-0289">Folate biosynthesis</keyword>
<dbReference type="GO" id="GO:0003848">
    <property type="term" value="F:2-amino-4-hydroxy-6-hydroxymethyldihydropteridine diphosphokinase activity"/>
    <property type="evidence" value="ECO:0007669"/>
    <property type="project" value="UniProtKB-EC"/>
</dbReference>
<dbReference type="SUPFAM" id="SSF52540">
    <property type="entry name" value="P-loop containing nucleoside triphosphate hydrolases"/>
    <property type="match status" value="1"/>
</dbReference>
<keyword evidence="8" id="KW-0067">ATP-binding</keyword>
<dbReference type="Gene3D" id="3.30.70.560">
    <property type="entry name" value="7,8-Dihydro-6-hydroxymethylpterin-pyrophosphokinase HPPK"/>
    <property type="match status" value="1"/>
</dbReference>
<dbReference type="EC" id="2.7.6.3" evidence="3"/>
<evidence type="ECO:0000256" key="2">
    <source>
        <dbReference type="ARBA" id="ARBA00005810"/>
    </source>
</evidence>
<comment type="similarity">
    <text evidence="2">Belongs to the HPPK family.</text>
</comment>
<evidence type="ECO:0000256" key="9">
    <source>
        <dbReference type="ARBA" id="ARBA00022909"/>
    </source>
</evidence>
<evidence type="ECO:0000256" key="5">
    <source>
        <dbReference type="ARBA" id="ARBA00022679"/>
    </source>
</evidence>
<keyword evidence="16" id="KW-1185">Reference proteome</keyword>
<dbReference type="InterPro" id="IPR000550">
    <property type="entry name" value="Hppk"/>
</dbReference>
<evidence type="ECO:0000256" key="7">
    <source>
        <dbReference type="ARBA" id="ARBA00022777"/>
    </source>
</evidence>
<dbReference type="InterPro" id="IPR035907">
    <property type="entry name" value="Hppk_sf"/>
</dbReference>
<dbReference type="Gene3D" id="3.40.50.300">
    <property type="entry name" value="P-loop containing nucleotide triphosphate hydrolases"/>
    <property type="match status" value="1"/>
</dbReference>
<gene>
    <name evidence="15" type="primary">folK</name>
    <name evidence="15" type="ORF">ACFQ39_02720</name>
</gene>
<dbReference type="CDD" id="cd00483">
    <property type="entry name" value="HPPK"/>
    <property type="match status" value="1"/>
</dbReference>
<keyword evidence="6" id="KW-0547">Nucleotide-binding</keyword>
<comment type="pathway">
    <text evidence="1">Cofactor biosynthesis; tetrahydrofolate biosynthesis; 2-amino-4-hydroxy-6-hydroxymethyl-7,8-dihydropteridine diphosphate from 7,8-dihydroneopterin triphosphate: step 4/4.</text>
</comment>
<dbReference type="InterPro" id="IPR031314">
    <property type="entry name" value="DNK_dom"/>
</dbReference>
<evidence type="ECO:0000256" key="6">
    <source>
        <dbReference type="ARBA" id="ARBA00022741"/>
    </source>
</evidence>
<evidence type="ECO:0000256" key="4">
    <source>
        <dbReference type="ARBA" id="ARBA00016218"/>
    </source>
</evidence>
<reference evidence="16" key="1">
    <citation type="journal article" date="2019" name="Int. J. Syst. Evol. Microbiol.">
        <title>The Global Catalogue of Microorganisms (GCM) 10K type strain sequencing project: providing services to taxonomists for standard genome sequencing and annotation.</title>
        <authorList>
            <consortium name="The Broad Institute Genomics Platform"/>
            <consortium name="The Broad Institute Genome Sequencing Center for Infectious Disease"/>
            <person name="Wu L."/>
            <person name="Ma J."/>
        </authorList>
    </citation>
    <scope>NUCLEOTIDE SEQUENCE [LARGE SCALE GENOMIC DNA]</scope>
    <source>
        <strain evidence="16">CCUG 61485</strain>
    </source>
</reference>
<feature type="domain" description="Deoxynucleoside kinase" evidence="14">
    <location>
        <begin position="180"/>
        <end position="369"/>
    </location>
</feature>
<name>A0ABW3Y044_9FLAO</name>
<evidence type="ECO:0000313" key="15">
    <source>
        <dbReference type="EMBL" id="MFD1314516.1"/>
    </source>
</evidence>
<dbReference type="Proteomes" id="UP001597201">
    <property type="component" value="Unassembled WGS sequence"/>
</dbReference>
<evidence type="ECO:0000256" key="3">
    <source>
        <dbReference type="ARBA" id="ARBA00013253"/>
    </source>
</evidence>
<feature type="domain" description="7,8-dihydro-6-hydroxymethylpterin-pyrophosphokinase" evidence="13">
    <location>
        <begin position="8"/>
        <end position="136"/>
    </location>
</feature>
<evidence type="ECO:0000259" key="14">
    <source>
        <dbReference type="Pfam" id="PF01712"/>
    </source>
</evidence>
<proteinExistence type="inferred from homology"/>
<sequence>MRIVRNTYLSLGSNLGDRLQNLQSAINLLAEKCGHVSIISSIYESKSWGFESENFYNICLKLSTYLNPEALLEKILIIENELGRQRSKDKSYQARTIDIDILFFDDEIIFSNTLLVPHPHLSKRKFVLVPLTEIAPNFIHPISKISISNILKNCDDQTEILKTDQKLTRPISLFEKYNYIAIEGNIGSGKTSLAKKLGDDFNAKLVLERFADNPFLPKFYEDGERYAFPLEMSFLADRYHQLTEDLSQFDLFKNFIVSDYYIFKSLIFAQVTLPKEEYNLYRKMFDIMYKEITKPDIYVFLYQDTDQLLANIKKRGRPYEQNIQSDYLEKIQTAYTNFIKTEENLNTLVVDVSGLDFVNKNEDYMQILSLLKR</sequence>
<dbReference type="PANTHER" id="PTHR43071">
    <property type="entry name" value="2-AMINO-4-HYDROXY-6-HYDROXYMETHYLDIHYDROPTERIDINE PYROPHOSPHOKINASE"/>
    <property type="match status" value="1"/>
</dbReference>
<evidence type="ECO:0000256" key="11">
    <source>
        <dbReference type="ARBA" id="ARBA00029766"/>
    </source>
</evidence>
<accession>A0ABW3Y044</accession>
<dbReference type="Pfam" id="PF01288">
    <property type="entry name" value="HPPK"/>
    <property type="match status" value="1"/>
</dbReference>
<dbReference type="RefSeq" id="WP_377176194.1">
    <property type="nucleotide sequence ID" value="NZ_JBHTMY010000002.1"/>
</dbReference>
<dbReference type="PANTHER" id="PTHR43071:SF1">
    <property type="entry name" value="2-AMINO-4-HYDROXY-6-HYDROXYMETHYLDIHYDROPTERIDINE PYROPHOSPHOKINASE"/>
    <property type="match status" value="1"/>
</dbReference>
<organism evidence="15 16">
    <name type="scientific">Namhaeicola litoreus</name>
    <dbReference type="NCBI Taxonomy" id="1052145"/>
    <lineage>
        <taxon>Bacteria</taxon>
        <taxon>Pseudomonadati</taxon>
        <taxon>Bacteroidota</taxon>
        <taxon>Flavobacteriia</taxon>
        <taxon>Flavobacteriales</taxon>
        <taxon>Flavobacteriaceae</taxon>
        <taxon>Namhaeicola</taxon>
    </lineage>
</organism>
<protein>
    <recommendedName>
        <fullName evidence="4">2-amino-4-hydroxy-6-hydroxymethyldihydropteridine pyrophosphokinase</fullName>
        <ecNumber evidence="3">2.7.6.3</ecNumber>
    </recommendedName>
    <alternativeName>
        <fullName evidence="11">6-hydroxymethyl-7,8-dihydropterin pyrophosphokinase</fullName>
    </alternativeName>
    <alternativeName>
        <fullName evidence="12">7,8-dihydro-6-hydroxymethylpterin-pyrophosphokinase</fullName>
    </alternativeName>
</protein>
<evidence type="ECO:0000256" key="12">
    <source>
        <dbReference type="ARBA" id="ARBA00033413"/>
    </source>
</evidence>
<keyword evidence="7" id="KW-0418">Kinase</keyword>
<evidence type="ECO:0000256" key="8">
    <source>
        <dbReference type="ARBA" id="ARBA00022840"/>
    </source>
</evidence>
<dbReference type="InterPro" id="IPR027417">
    <property type="entry name" value="P-loop_NTPase"/>
</dbReference>
<dbReference type="Pfam" id="PF01712">
    <property type="entry name" value="dNK"/>
    <property type="match status" value="1"/>
</dbReference>
<evidence type="ECO:0000256" key="1">
    <source>
        <dbReference type="ARBA" id="ARBA00005051"/>
    </source>
</evidence>
<keyword evidence="5 15" id="KW-0808">Transferase</keyword>
<dbReference type="EMBL" id="JBHTMY010000002">
    <property type="protein sequence ID" value="MFD1314516.1"/>
    <property type="molecule type" value="Genomic_DNA"/>
</dbReference>
<evidence type="ECO:0000313" key="16">
    <source>
        <dbReference type="Proteomes" id="UP001597201"/>
    </source>
</evidence>
<comment type="function">
    <text evidence="10">Catalyzes the transfer of pyrophosphate from adenosine triphosphate (ATP) to 6-hydroxymethyl-7,8-dihydropterin, an enzymatic step in folate biosynthesis pathway.</text>
</comment>
<dbReference type="SUPFAM" id="SSF55083">
    <property type="entry name" value="6-hydroxymethyl-7,8-dihydropterin pyrophosphokinase, HPPK"/>
    <property type="match status" value="1"/>
</dbReference>
<evidence type="ECO:0000259" key="13">
    <source>
        <dbReference type="Pfam" id="PF01288"/>
    </source>
</evidence>
<evidence type="ECO:0000256" key="10">
    <source>
        <dbReference type="ARBA" id="ARBA00029409"/>
    </source>
</evidence>
<comment type="caution">
    <text evidence="15">The sequence shown here is derived from an EMBL/GenBank/DDBJ whole genome shotgun (WGS) entry which is preliminary data.</text>
</comment>
<dbReference type="NCBIfam" id="TIGR01498">
    <property type="entry name" value="folK"/>
    <property type="match status" value="1"/>
</dbReference>
<dbReference type="CDD" id="cd01673">
    <property type="entry name" value="dNK"/>
    <property type="match status" value="1"/>
</dbReference>